<sequence>MKRLKSLTRRSYGAPVLKKFLTIDTARFQEDFDDSYLQAIPIKPIIKDKAAKKKSTKVQFEFLANTTITNNIDLKTLKFRPKHISKPKNRRKLLSYSPPIKQEEEENDEEIELNISKLPNKQRLCLKSRSSEILNSKMSKTPFLKPLGKSTTSCLYTGELYSDRYYRSCATEDGRGYSCDGNNGDGRGESGGKGSRDIDRGSNMKVEGRLREFTLNLEKSKVKRGKSTSGHFDRGFCDNCKRKTAGSIRRKPLSSYFSLKTEIKPAYIINIKSSQLKRILSKTLRLHDKEQKELKKERARIKKKLPKKRLKKRFCKDLQERIKNNALRREKTRQSRSMKRHRRVSSMSDRKRKKNRRSSSRGFRRPEYRSGLV</sequence>
<keyword evidence="3" id="KW-1185">Reference proteome</keyword>
<feature type="compositionally biased region" description="Basic residues" evidence="1">
    <location>
        <begin position="334"/>
        <end position="363"/>
    </location>
</feature>
<proteinExistence type="predicted"/>
<dbReference type="Proteomes" id="UP001295684">
    <property type="component" value="Unassembled WGS sequence"/>
</dbReference>
<evidence type="ECO:0000313" key="2">
    <source>
        <dbReference type="EMBL" id="CAI2362717.1"/>
    </source>
</evidence>
<name>A0AAD1X8K1_EUPCR</name>
<feature type="compositionally biased region" description="Basic and acidic residues" evidence="1">
    <location>
        <begin position="322"/>
        <end position="333"/>
    </location>
</feature>
<comment type="caution">
    <text evidence="2">The sequence shown here is derived from an EMBL/GenBank/DDBJ whole genome shotgun (WGS) entry which is preliminary data.</text>
</comment>
<reference evidence="2" key="1">
    <citation type="submission" date="2023-07" db="EMBL/GenBank/DDBJ databases">
        <authorList>
            <consortium name="AG Swart"/>
            <person name="Singh M."/>
            <person name="Singh A."/>
            <person name="Seah K."/>
            <person name="Emmerich C."/>
        </authorList>
    </citation>
    <scope>NUCLEOTIDE SEQUENCE</scope>
    <source>
        <strain evidence="2">DP1</strain>
    </source>
</reference>
<feature type="compositionally biased region" description="Basic and acidic residues" evidence="1">
    <location>
        <begin position="186"/>
        <end position="203"/>
    </location>
</feature>
<accession>A0AAD1X8K1</accession>
<dbReference type="EMBL" id="CAMPGE010003870">
    <property type="protein sequence ID" value="CAI2362717.1"/>
    <property type="molecule type" value="Genomic_DNA"/>
</dbReference>
<feature type="compositionally biased region" description="Basic and acidic residues" evidence="1">
    <location>
        <begin position="364"/>
        <end position="373"/>
    </location>
</feature>
<evidence type="ECO:0000256" key="1">
    <source>
        <dbReference type="SAM" id="MobiDB-lite"/>
    </source>
</evidence>
<evidence type="ECO:0000313" key="3">
    <source>
        <dbReference type="Proteomes" id="UP001295684"/>
    </source>
</evidence>
<dbReference type="AlphaFoldDB" id="A0AAD1X8K1"/>
<feature type="region of interest" description="Disordered" evidence="1">
    <location>
        <begin position="177"/>
        <end position="203"/>
    </location>
</feature>
<organism evidence="2 3">
    <name type="scientific">Euplotes crassus</name>
    <dbReference type="NCBI Taxonomy" id="5936"/>
    <lineage>
        <taxon>Eukaryota</taxon>
        <taxon>Sar</taxon>
        <taxon>Alveolata</taxon>
        <taxon>Ciliophora</taxon>
        <taxon>Intramacronucleata</taxon>
        <taxon>Spirotrichea</taxon>
        <taxon>Hypotrichia</taxon>
        <taxon>Euplotida</taxon>
        <taxon>Euplotidae</taxon>
        <taxon>Moneuplotes</taxon>
    </lineage>
</organism>
<feature type="region of interest" description="Disordered" evidence="1">
    <location>
        <begin position="322"/>
        <end position="373"/>
    </location>
</feature>
<protein>
    <submittedName>
        <fullName evidence="2">Uncharacterized protein</fullName>
    </submittedName>
</protein>
<gene>
    <name evidence="2" type="ORF">ECRASSUSDP1_LOCUS4043</name>
</gene>